<dbReference type="GO" id="GO:0046872">
    <property type="term" value="F:metal ion binding"/>
    <property type="evidence" value="ECO:0007669"/>
    <property type="project" value="UniProtKB-KW"/>
</dbReference>
<proteinExistence type="inferred from homology"/>
<evidence type="ECO:0000256" key="1">
    <source>
        <dbReference type="ARBA" id="ARBA00022481"/>
    </source>
</evidence>
<evidence type="ECO:0000313" key="8">
    <source>
        <dbReference type="EMBL" id="KAI5400358.1"/>
    </source>
</evidence>
<keyword evidence="2" id="KW-0479">Metal-binding</keyword>
<evidence type="ECO:0000256" key="3">
    <source>
        <dbReference type="ARBA" id="ARBA00023288"/>
    </source>
</evidence>
<dbReference type="Gramene" id="Psat06G0530000-T1">
    <property type="protein sequence ID" value="KAI5400358.1"/>
    <property type="gene ID" value="KIW84_065300"/>
</dbReference>
<comment type="caution">
    <text evidence="8">The sequence shown here is derived from an EMBL/GenBank/DDBJ whole genome shotgun (WGS) entry which is preliminary data.</text>
</comment>
<evidence type="ECO:0000256" key="6">
    <source>
        <dbReference type="SAM" id="MobiDB-lite"/>
    </source>
</evidence>
<accession>A0A9D5AA73</accession>
<dbReference type="Pfam" id="PF00403">
    <property type="entry name" value="HMA"/>
    <property type="match status" value="1"/>
</dbReference>
<evidence type="ECO:0000259" key="7">
    <source>
        <dbReference type="PROSITE" id="PS50846"/>
    </source>
</evidence>
<keyword evidence="4" id="KW-0636">Prenylation</keyword>
<dbReference type="InterPro" id="IPR006121">
    <property type="entry name" value="HMA_dom"/>
</dbReference>
<sequence length="109" mass="12262">MKKVVLKLEINKNKIKKKAMKTVLGLSGVESFSVDIKEKRLTLIGNIDAVKVVAKLRKLCDVEIISVGPAKEEEKYEPKDSTKQNRTNPMFYGADSIEEGPRPNRCVIM</sequence>
<evidence type="ECO:0000313" key="9">
    <source>
        <dbReference type="Proteomes" id="UP001058974"/>
    </source>
</evidence>
<dbReference type="AlphaFoldDB" id="A0A9D5AA73"/>
<evidence type="ECO:0000256" key="4">
    <source>
        <dbReference type="ARBA" id="ARBA00023289"/>
    </source>
</evidence>
<feature type="domain" description="HMA" evidence="7">
    <location>
        <begin position="1"/>
        <end position="67"/>
    </location>
</feature>
<dbReference type="PROSITE" id="PS50846">
    <property type="entry name" value="HMA_2"/>
    <property type="match status" value="1"/>
</dbReference>
<keyword evidence="3" id="KW-0449">Lipoprotein</keyword>
<organism evidence="8 9">
    <name type="scientific">Pisum sativum</name>
    <name type="common">Garden pea</name>
    <name type="synonym">Lathyrus oleraceus</name>
    <dbReference type="NCBI Taxonomy" id="3888"/>
    <lineage>
        <taxon>Eukaryota</taxon>
        <taxon>Viridiplantae</taxon>
        <taxon>Streptophyta</taxon>
        <taxon>Embryophyta</taxon>
        <taxon>Tracheophyta</taxon>
        <taxon>Spermatophyta</taxon>
        <taxon>Magnoliopsida</taxon>
        <taxon>eudicotyledons</taxon>
        <taxon>Gunneridae</taxon>
        <taxon>Pentapetalae</taxon>
        <taxon>rosids</taxon>
        <taxon>fabids</taxon>
        <taxon>Fabales</taxon>
        <taxon>Fabaceae</taxon>
        <taxon>Papilionoideae</taxon>
        <taxon>50 kb inversion clade</taxon>
        <taxon>NPAAA clade</taxon>
        <taxon>Hologalegina</taxon>
        <taxon>IRL clade</taxon>
        <taxon>Fabeae</taxon>
        <taxon>Lathyrus</taxon>
    </lineage>
</organism>
<evidence type="ECO:0000256" key="2">
    <source>
        <dbReference type="ARBA" id="ARBA00022723"/>
    </source>
</evidence>
<keyword evidence="1" id="KW-0488">Methylation</keyword>
<reference evidence="8 9" key="1">
    <citation type="journal article" date="2022" name="Nat. Genet.">
        <title>Improved pea reference genome and pan-genome highlight genomic features and evolutionary characteristics.</title>
        <authorList>
            <person name="Yang T."/>
            <person name="Liu R."/>
            <person name="Luo Y."/>
            <person name="Hu S."/>
            <person name="Wang D."/>
            <person name="Wang C."/>
            <person name="Pandey M.K."/>
            <person name="Ge S."/>
            <person name="Xu Q."/>
            <person name="Li N."/>
            <person name="Li G."/>
            <person name="Huang Y."/>
            <person name="Saxena R.K."/>
            <person name="Ji Y."/>
            <person name="Li M."/>
            <person name="Yan X."/>
            <person name="He Y."/>
            <person name="Liu Y."/>
            <person name="Wang X."/>
            <person name="Xiang C."/>
            <person name="Varshney R.K."/>
            <person name="Ding H."/>
            <person name="Gao S."/>
            <person name="Zong X."/>
        </authorList>
    </citation>
    <scope>NUCLEOTIDE SEQUENCE [LARGE SCALE GENOMIC DNA]</scope>
    <source>
        <strain evidence="8 9">cv. Zhongwan 6</strain>
    </source>
</reference>
<dbReference type="EMBL" id="JAMSHJ010000006">
    <property type="protein sequence ID" value="KAI5400358.1"/>
    <property type="molecule type" value="Genomic_DNA"/>
</dbReference>
<gene>
    <name evidence="8" type="ORF">KIW84_065300</name>
</gene>
<name>A0A9D5AA73_PEA</name>
<feature type="compositionally biased region" description="Basic and acidic residues" evidence="6">
    <location>
        <begin position="71"/>
        <end position="83"/>
    </location>
</feature>
<dbReference type="Proteomes" id="UP001058974">
    <property type="component" value="Chromosome 6"/>
</dbReference>
<dbReference type="OrthoDB" id="1923658at2759"/>
<keyword evidence="9" id="KW-1185">Reference proteome</keyword>
<dbReference type="PANTHER" id="PTHR45811:SF80">
    <property type="entry name" value="COPPER TRANSPORT PROTEIN FAMILY-RELATED"/>
    <property type="match status" value="1"/>
</dbReference>
<dbReference type="PANTHER" id="PTHR45811">
    <property type="entry name" value="COPPER TRANSPORT PROTEIN FAMILY-RELATED"/>
    <property type="match status" value="1"/>
</dbReference>
<dbReference type="InterPro" id="IPR051863">
    <property type="entry name" value="HIPP"/>
</dbReference>
<dbReference type="Gene3D" id="3.30.70.100">
    <property type="match status" value="1"/>
</dbReference>
<protein>
    <recommendedName>
        <fullName evidence="7">HMA domain-containing protein</fullName>
    </recommendedName>
</protein>
<feature type="region of interest" description="Disordered" evidence="6">
    <location>
        <begin position="71"/>
        <end position="98"/>
    </location>
</feature>
<evidence type="ECO:0000256" key="5">
    <source>
        <dbReference type="ARBA" id="ARBA00024045"/>
    </source>
</evidence>
<comment type="similarity">
    <text evidence="5">Belongs to the HIPP family.</text>
</comment>